<dbReference type="GO" id="GO:0045259">
    <property type="term" value="C:proton-transporting ATP synthase complex"/>
    <property type="evidence" value="ECO:0007669"/>
    <property type="project" value="UniProtKB-KW"/>
</dbReference>
<evidence type="ECO:0000313" key="13">
    <source>
        <dbReference type="Proteomes" id="UP000323144"/>
    </source>
</evidence>
<dbReference type="PANTHER" id="PTHR42823:SF3">
    <property type="entry name" value="ATP SYNTHASE SUBUNIT A, CHLOROPLASTIC"/>
    <property type="match status" value="1"/>
</dbReference>
<gene>
    <name evidence="12" type="primary">atpB</name>
    <name evidence="12" type="ORF">SCHIN_v1c00730</name>
</gene>
<keyword evidence="10" id="KW-0066">ATP synthesis</keyword>
<feature type="transmembrane region" description="Helical" evidence="11">
    <location>
        <begin position="203"/>
        <end position="223"/>
    </location>
</feature>
<keyword evidence="7 11" id="KW-1133">Transmembrane helix</keyword>
<keyword evidence="8" id="KW-0406">Ion transport</keyword>
<evidence type="ECO:0000256" key="5">
    <source>
        <dbReference type="ARBA" id="ARBA00022692"/>
    </source>
</evidence>
<keyword evidence="6" id="KW-0375">Hydrogen ion transport</keyword>
<evidence type="ECO:0000256" key="4">
    <source>
        <dbReference type="ARBA" id="ARBA00022547"/>
    </source>
</evidence>
<dbReference type="KEGG" id="schi:SCHIN_v1c00730"/>
<keyword evidence="3" id="KW-0813">Transport</keyword>
<dbReference type="PANTHER" id="PTHR42823">
    <property type="entry name" value="ATP SYNTHASE SUBUNIT A, CHLOROPLASTIC"/>
    <property type="match status" value="1"/>
</dbReference>
<feature type="transmembrane region" description="Helical" evidence="11">
    <location>
        <begin position="80"/>
        <end position="99"/>
    </location>
</feature>
<evidence type="ECO:0000256" key="2">
    <source>
        <dbReference type="ARBA" id="ARBA00006810"/>
    </source>
</evidence>
<feature type="transmembrane region" description="Helical" evidence="11">
    <location>
        <begin position="20"/>
        <end position="37"/>
    </location>
</feature>
<evidence type="ECO:0000256" key="3">
    <source>
        <dbReference type="ARBA" id="ARBA00022448"/>
    </source>
</evidence>
<evidence type="ECO:0000256" key="8">
    <source>
        <dbReference type="ARBA" id="ARBA00023065"/>
    </source>
</evidence>
<dbReference type="GO" id="GO:0046933">
    <property type="term" value="F:proton-transporting ATP synthase activity, rotational mechanism"/>
    <property type="evidence" value="ECO:0007669"/>
    <property type="project" value="TreeGrafter"/>
</dbReference>
<evidence type="ECO:0000313" key="12">
    <source>
        <dbReference type="EMBL" id="QEH61271.1"/>
    </source>
</evidence>
<dbReference type="InterPro" id="IPR000568">
    <property type="entry name" value="ATP_synth_F0_asu"/>
</dbReference>
<name>A0A5B9Y2U7_9MOLU</name>
<accession>A0A5B9Y2U7</accession>
<evidence type="ECO:0000256" key="11">
    <source>
        <dbReference type="SAM" id="Phobius"/>
    </source>
</evidence>
<protein>
    <submittedName>
        <fullName evidence="12">F0F1 ATP synthase subunit A</fullName>
    </submittedName>
</protein>
<feature type="transmembrane region" description="Helical" evidence="11">
    <location>
        <begin position="136"/>
        <end position="155"/>
    </location>
</feature>
<feature type="transmembrane region" description="Helical" evidence="11">
    <location>
        <begin position="105"/>
        <end position="124"/>
    </location>
</feature>
<feature type="transmembrane region" description="Helical" evidence="11">
    <location>
        <begin position="161"/>
        <end position="183"/>
    </location>
</feature>
<dbReference type="EMBL" id="CP043026">
    <property type="protein sequence ID" value="QEH61271.1"/>
    <property type="molecule type" value="Genomic_DNA"/>
</dbReference>
<evidence type="ECO:0000256" key="1">
    <source>
        <dbReference type="ARBA" id="ARBA00004141"/>
    </source>
</evidence>
<keyword evidence="5 11" id="KW-0812">Transmembrane</keyword>
<keyword evidence="9 11" id="KW-0472">Membrane</keyword>
<dbReference type="PROSITE" id="PS00449">
    <property type="entry name" value="ATPASE_A"/>
    <property type="match status" value="1"/>
</dbReference>
<dbReference type="GO" id="GO:0005886">
    <property type="term" value="C:plasma membrane"/>
    <property type="evidence" value="ECO:0007669"/>
    <property type="project" value="TreeGrafter"/>
</dbReference>
<dbReference type="CDD" id="cd00310">
    <property type="entry name" value="ATP-synt_Fo_a_6"/>
    <property type="match status" value="1"/>
</dbReference>
<sequence>MFLVSELLESWKDITPQLMSIFLTTIIICTFCIVYNVKIRNLKEGEELSGFLVLTESFIVSMEGMVVNVMGKKFKHLTPYIMYLFLYIMISSVIALLGFEPLTSSYSVTLAMALVSFFGIYYYGLRYQKHMFFTKFIFNPVEIITQFVPILSLSFRLFGNILAGSIILGLMYGTLIGAQGALFGHASASREIWFGAYSAQFKYFWTGFNFMSVALLPWLHLYFDLFDGLIQSIVFVMLTLSYWANAKNGEHEKSTEPVERENVKKIKVKKIKIKSHVNEIKTKLKNN</sequence>
<reference evidence="12 13" key="1">
    <citation type="submission" date="2019-08" db="EMBL/GenBank/DDBJ databases">
        <title>Complete genome sequence of Spiroplasma chinense CCH (DSM 19755).</title>
        <authorList>
            <person name="Shen H.-Y."/>
            <person name="Lin Y.-C."/>
            <person name="Chou L."/>
            <person name="Kuo C.-H."/>
        </authorList>
    </citation>
    <scope>NUCLEOTIDE SEQUENCE [LARGE SCALE GENOMIC DNA]</scope>
    <source>
        <strain evidence="12 13">CCH</strain>
    </source>
</reference>
<comment type="similarity">
    <text evidence="2">Belongs to the ATPase A chain family.</text>
</comment>
<comment type="subcellular location">
    <subcellularLocation>
        <location evidence="1">Membrane</location>
        <topology evidence="1">Multi-pass membrane protein</topology>
    </subcellularLocation>
</comment>
<proteinExistence type="inferred from homology"/>
<dbReference type="InterPro" id="IPR023011">
    <property type="entry name" value="ATP_synth_F0_asu_AS"/>
</dbReference>
<feature type="transmembrane region" description="Helical" evidence="11">
    <location>
        <begin position="229"/>
        <end position="246"/>
    </location>
</feature>
<evidence type="ECO:0000256" key="6">
    <source>
        <dbReference type="ARBA" id="ARBA00022781"/>
    </source>
</evidence>
<dbReference type="Gene3D" id="1.20.120.220">
    <property type="entry name" value="ATP synthase, F0 complex, subunit A"/>
    <property type="match status" value="1"/>
</dbReference>
<dbReference type="RefSeq" id="WP_166507666.1">
    <property type="nucleotide sequence ID" value="NZ_CP043026.1"/>
</dbReference>
<keyword evidence="4" id="KW-0138">CF(0)</keyword>
<dbReference type="Proteomes" id="UP000323144">
    <property type="component" value="Chromosome"/>
</dbReference>
<evidence type="ECO:0000256" key="9">
    <source>
        <dbReference type="ARBA" id="ARBA00023136"/>
    </source>
</evidence>
<dbReference type="GO" id="GO:0042777">
    <property type="term" value="P:proton motive force-driven plasma membrane ATP synthesis"/>
    <property type="evidence" value="ECO:0007669"/>
    <property type="project" value="TreeGrafter"/>
</dbReference>
<keyword evidence="13" id="KW-1185">Reference proteome</keyword>
<dbReference type="PRINTS" id="PR00123">
    <property type="entry name" value="ATPASEA"/>
</dbReference>
<dbReference type="SUPFAM" id="SSF81336">
    <property type="entry name" value="F1F0 ATP synthase subunit A"/>
    <property type="match status" value="1"/>
</dbReference>
<dbReference type="InterPro" id="IPR035908">
    <property type="entry name" value="F0_ATP_A_sf"/>
</dbReference>
<evidence type="ECO:0000256" key="10">
    <source>
        <dbReference type="ARBA" id="ARBA00023310"/>
    </source>
</evidence>
<dbReference type="NCBIfam" id="NF004485">
    <property type="entry name" value="PRK05815.3-3"/>
    <property type="match status" value="1"/>
</dbReference>
<dbReference type="Pfam" id="PF00119">
    <property type="entry name" value="ATP-synt_A"/>
    <property type="match status" value="1"/>
</dbReference>
<dbReference type="InterPro" id="IPR045082">
    <property type="entry name" value="ATP_syn_F0_a_bact/chloroplast"/>
</dbReference>
<evidence type="ECO:0000256" key="7">
    <source>
        <dbReference type="ARBA" id="ARBA00022989"/>
    </source>
</evidence>
<organism evidence="12 13">
    <name type="scientific">Spiroplasma chinense</name>
    <dbReference type="NCBI Taxonomy" id="216932"/>
    <lineage>
        <taxon>Bacteria</taxon>
        <taxon>Bacillati</taxon>
        <taxon>Mycoplasmatota</taxon>
        <taxon>Mollicutes</taxon>
        <taxon>Entomoplasmatales</taxon>
        <taxon>Spiroplasmataceae</taxon>
        <taxon>Spiroplasma</taxon>
    </lineage>
</organism>
<dbReference type="AlphaFoldDB" id="A0A5B9Y2U7"/>